<evidence type="ECO:0000313" key="2">
    <source>
        <dbReference type="EMBL" id="VDO99412.1"/>
    </source>
</evidence>
<evidence type="ECO:0000256" key="1">
    <source>
        <dbReference type="SAM" id="MobiDB-lite"/>
    </source>
</evidence>
<dbReference type="AlphaFoldDB" id="A0A183IH35"/>
<dbReference type="WBParaSite" id="SBAD_0000306901-mRNA-1">
    <property type="protein sequence ID" value="SBAD_0000306901-mRNA-1"/>
    <property type="gene ID" value="SBAD_0000306901"/>
</dbReference>
<dbReference type="Proteomes" id="UP000270296">
    <property type="component" value="Unassembled WGS sequence"/>
</dbReference>
<sequence length="96" mass="10768">MVVAARKLLFADDPVLLAPPERFLEVFAAECYVAGMRMNLSVMKNPYAFPYSTPCAVQINGEAVEQVERFTNDSDDGKLEEEIDRRTGMANGHRSR</sequence>
<name>A0A183IH35_9BILA</name>
<reference evidence="4" key="1">
    <citation type="submission" date="2016-06" db="UniProtKB">
        <authorList>
            <consortium name="WormBaseParasite"/>
        </authorList>
    </citation>
    <scope>IDENTIFICATION</scope>
</reference>
<proteinExistence type="predicted"/>
<gene>
    <name evidence="2" type="ORF">SBAD_LOCUS2930</name>
</gene>
<accession>A0A183IH35</accession>
<reference evidence="2 3" key="2">
    <citation type="submission" date="2018-11" db="EMBL/GenBank/DDBJ databases">
        <authorList>
            <consortium name="Pathogen Informatics"/>
        </authorList>
    </citation>
    <scope>NUCLEOTIDE SEQUENCE [LARGE SCALE GENOMIC DNA]</scope>
</reference>
<protein>
    <submittedName>
        <fullName evidence="4">ABC transporter ATP-binding protein</fullName>
    </submittedName>
</protein>
<evidence type="ECO:0000313" key="3">
    <source>
        <dbReference type="Proteomes" id="UP000270296"/>
    </source>
</evidence>
<evidence type="ECO:0000313" key="4">
    <source>
        <dbReference type="WBParaSite" id="SBAD_0000306901-mRNA-1"/>
    </source>
</evidence>
<organism evidence="4">
    <name type="scientific">Soboliphyme baturini</name>
    <dbReference type="NCBI Taxonomy" id="241478"/>
    <lineage>
        <taxon>Eukaryota</taxon>
        <taxon>Metazoa</taxon>
        <taxon>Ecdysozoa</taxon>
        <taxon>Nematoda</taxon>
        <taxon>Enoplea</taxon>
        <taxon>Dorylaimia</taxon>
        <taxon>Dioctophymatida</taxon>
        <taxon>Dioctophymatoidea</taxon>
        <taxon>Soboliphymatidae</taxon>
        <taxon>Soboliphyme</taxon>
    </lineage>
</organism>
<keyword evidence="3" id="KW-1185">Reference proteome</keyword>
<dbReference type="EMBL" id="UZAM01007482">
    <property type="protein sequence ID" value="VDO99412.1"/>
    <property type="molecule type" value="Genomic_DNA"/>
</dbReference>
<dbReference type="OrthoDB" id="425681at2759"/>
<feature type="region of interest" description="Disordered" evidence="1">
    <location>
        <begin position="71"/>
        <end position="96"/>
    </location>
</feature>